<accession>A0ABP8EFM1</accession>
<dbReference type="PANTHER" id="PTHR47260">
    <property type="entry name" value="UPF0644 PROTEIN PB2B4.06"/>
    <property type="match status" value="1"/>
</dbReference>
<proteinExistence type="predicted"/>
<dbReference type="InterPro" id="IPR052061">
    <property type="entry name" value="PTE-AB_protein"/>
</dbReference>
<dbReference type="Gene3D" id="3.10.129.10">
    <property type="entry name" value="Hotdog Thioesterase"/>
    <property type="match status" value="1"/>
</dbReference>
<evidence type="ECO:0000259" key="1">
    <source>
        <dbReference type="Pfam" id="PF03061"/>
    </source>
</evidence>
<dbReference type="InterPro" id="IPR006683">
    <property type="entry name" value="Thioestr_dom"/>
</dbReference>
<dbReference type="Proteomes" id="UP001501586">
    <property type="component" value="Unassembled WGS sequence"/>
</dbReference>
<comment type="caution">
    <text evidence="2">The sequence shown here is derived from an EMBL/GenBank/DDBJ whole genome shotgun (WGS) entry which is preliminary data.</text>
</comment>
<feature type="domain" description="Thioesterase" evidence="1">
    <location>
        <begin position="118"/>
        <end position="188"/>
    </location>
</feature>
<dbReference type="RefSeq" id="WP_236865080.1">
    <property type="nucleotide sequence ID" value="NZ_BAABAZ010000003.1"/>
</dbReference>
<organism evidence="2 3">
    <name type="scientific">Brevibacterium daeguense</name>
    <dbReference type="NCBI Taxonomy" id="909936"/>
    <lineage>
        <taxon>Bacteria</taxon>
        <taxon>Bacillati</taxon>
        <taxon>Actinomycetota</taxon>
        <taxon>Actinomycetes</taxon>
        <taxon>Micrococcales</taxon>
        <taxon>Brevibacteriaceae</taxon>
        <taxon>Brevibacterium</taxon>
    </lineage>
</organism>
<evidence type="ECO:0000313" key="2">
    <source>
        <dbReference type="EMBL" id="GAA4282645.1"/>
    </source>
</evidence>
<reference evidence="3" key="1">
    <citation type="journal article" date="2019" name="Int. J. Syst. Evol. Microbiol.">
        <title>The Global Catalogue of Microorganisms (GCM) 10K type strain sequencing project: providing services to taxonomists for standard genome sequencing and annotation.</title>
        <authorList>
            <consortium name="The Broad Institute Genomics Platform"/>
            <consortium name="The Broad Institute Genome Sequencing Center for Infectious Disease"/>
            <person name="Wu L."/>
            <person name="Ma J."/>
        </authorList>
    </citation>
    <scope>NUCLEOTIDE SEQUENCE [LARGE SCALE GENOMIC DNA]</scope>
    <source>
        <strain evidence="3">JCM 17458</strain>
    </source>
</reference>
<dbReference type="SUPFAM" id="SSF54637">
    <property type="entry name" value="Thioesterase/thiol ester dehydrase-isomerase"/>
    <property type="match status" value="1"/>
</dbReference>
<keyword evidence="3" id="KW-1185">Reference proteome</keyword>
<dbReference type="EMBL" id="BAABAZ010000003">
    <property type="protein sequence ID" value="GAA4282645.1"/>
    <property type="molecule type" value="Genomic_DNA"/>
</dbReference>
<name>A0ABP8EFM1_9MICO</name>
<protein>
    <submittedName>
        <fullName evidence="2">PaaI family thioesterase</fullName>
    </submittedName>
</protein>
<dbReference type="PANTHER" id="PTHR47260:SF1">
    <property type="entry name" value="UPF0644 PROTEIN PB2B4.06"/>
    <property type="match status" value="1"/>
</dbReference>
<gene>
    <name evidence="2" type="ORF">GCM10022261_01760</name>
</gene>
<dbReference type="InterPro" id="IPR029069">
    <property type="entry name" value="HotDog_dom_sf"/>
</dbReference>
<sequence>MTQDLDVTPTWSDPFVVTHSGDGGPFSTMIGAMRGAQEAVTRSRPSPEAAQRVTALLAEVQSVLGDGVEEDEQLAGRLWEEAGRAQALAPALHLDEISADSARGRVTFGRFHAGHAAAHGGVIPLVFDEIMGRLARSHQRPVARTAYLYTDYRAKVPLETEIEVRARLDSVKGRKVFLRSELVLEGTVLTECRGLWVQLRPGDY</sequence>
<evidence type="ECO:0000313" key="3">
    <source>
        <dbReference type="Proteomes" id="UP001501586"/>
    </source>
</evidence>
<dbReference type="Pfam" id="PF03061">
    <property type="entry name" value="4HBT"/>
    <property type="match status" value="1"/>
</dbReference>